<dbReference type="Proteomes" id="UP000244722">
    <property type="component" value="Unassembled WGS sequence"/>
</dbReference>
<evidence type="ECO:0000313" key="5">
    <source>
        <dbReference type="Proteomes" id="UP000244722"/>
    </source>
</evidence>
<proteinExistence type="inferred from homology"/>
<gene>
    <name evidence="4" type="ORF">B9Z19DRAFT_1154686</name>
</gene>
<dbReference type="STRING" id="42251.A0A2T6ZI99"/>
<sequence>MSTIERYSPRGGDAVLPLFCFKGRTAIVSGTAAGIGLALAEALAEAGAKVRAEAIGKKRGVETAAYQVDVVFQKAVQEAVDTIASEFKNCLDIFIANSGIPWTKGAVPAAAKEGFDHYRKIIATDVDTRLHFRRQGTGSFIVPACMSGHITIIPELQTTVIYYVKGLAVQWAGLARANSVSPDYIATQISDFVPKETKDICKEKIPLHREGLANELKGAYLYLASDAATYTTGTDIIVDRAWVLP</sequence>
<dbReference type="InterPro" id="IPR002347">
    <property type="entry name" value="SDR_fam"/>
</dbReference>
<keyword evidence="3" id="KW-0560">Oxidoreductase</keyword>
<dbReference type="PANTHER" id="PTHR43008:SF13">
    <property type="entry name" value="L-XYLULOSE REDUCTASE-RELATED"/>
    <property type="match status" value="1"/>
</dbReference>
<comment type="similarity">
    <text evidence="1">Belongs to the short-chain dehydrogenases/reductases (SDR) family.</text>
</comment>
<evidence type="ECO:0000256" key="3">
    <source>
        <dbReference type="ARBA" id="ARBA00023002"/>
    </source>
</evidence>
<organism evidence="4 5">
    <name type="scientific">Tuber borchii</name>
    <name type="common">White truffle</name>
    <dbReference type="NCBI Taxonomy" id="42251"/>
    <lineage>
        <taxon>Eukaryota</taxon>
        <taxon>Fungi</taxon>
        <taxon>Dikarya</taxon>
        <taxon>Ascomycota</taxon>
        <taxon>Pezizomycotina</taxon>
        <taxon>Pezizomycetes</taxon>
        <taxon>Pezizales</taxon>
        <taxon>Tuberaceae</taxon>
        <taxon>Tuber</taxon>
    </lineage>
</organism>
<dbReference type="GO" id="GO:0016616">
    <property type="term" value="F:oxidoreductase activity, acting on the CH-OH group of donors, NAD or NADP as acceptor"/>
    <property type="evidence" value="ECO:0007669"/>
    <property type="project" value="UniProtKB-ARBA"/>
</dbReference>
<dbReference type="SUPFAM" id="SSF51735">
    <property type="entry name" value="NAD(P)-binding Rossmann-fold domains"/>
    <property type="match status" value="1"/>
</dbReference>
<dbReference type="Gene3D" id="3.40.50.720">
    <property type="entry name" value="NAD(P)-binding Rossmann-like Domain"/>
    <property type="match status" value="1"/>
</dbReference>
<name>A0A2T6ZI99_TUBBO</name>
<dbReference type="PANTHER" id="PTHR43008">
    <property type="entry name" value="BENZIL REDUCTASE"/>
    <property type="match status" value="1"/>
</dbReference>
<dbReference type="InterPro" id="IPR036291">
    <property type="entry name" value="NAD(P)-bd_dom_sf"/>
</dbReference>
<dbReference type="OrthoDB" id="1888931at2759"/>
<keyword evidence="5" id="KW-1185">Reference proteome</keyword>
<dbReference type="AlphaFoldDB" id="A0A2T6ZI99"/>
<keyword evidence="2" id="KW-0521">NADP</keyword>
<protein>
    <recommendedName>
        <fullName evidence="6">Short chain dehydrogenase</fullName>
    </recommendedName>
</protein>
<evidence type="ECO:0000313" key="4">
    <source>
        <dbReference type="EMBL" id="PUU75202.1"/>
    </source>
</evidence>
<comment type="caution">
    <text evidence="4">The sequence shown here is derived from an EMBL/GenBank/DDBJ whole genome shotgun (WGS) entry which is preliminary data.</text>
</comment>
<evidence type="ECO:0000256" key="1">
    <source>
        <dbReference type="ARBA" id="ARBA00006484"/>
    </source>
</evidence>
<dbReference type="Pfam" id="PF13561">
    <property type="entry name" value="adh_short_C2"/>
    <property type="match status" value="1"/>
</dbReference>
<evidence type="ECO:0000256" key="2">
    <source>
        <dbReference type="ARBA" id="ARBA00022857"/>
    </source>
</evidence>
<accession>A0A2T6ZI99</accession>
<dbReference type="PRINTS" id="PR00081">
    <property type="entry name" value="GDHRDH"/>
</dbReference>
<evidence type="ECO:0008006" key="6">
    <source>
        <dbReference type="Google" id="ProtNLM"/>
    </source>
</evidence>
<dbReference type="GO" id="GO:0050664">
    <property type="term" value="F:oxidoreductase activity, acting on NAD(P)H, oxygen as acceptor"/>
    <property type="evidence" value="ECO:0007669"/>
    <property type="project" value="TreeGrafter"/>
</dbReference>
<dbReference type="EMBL" id="NESQ01000245">
    <property type="protein sequence ID" value="PUU75202.1"/>
    <property type="molecule type" value="Genomic_DNA"/>
</dbReference>
<reference evidence="4 5" key="1">
    <citation type="submission" date="2017-04" db="EMBL/GenBank/DDBJ databases">
        <title>Draft genome sequence of Tuber borchii Vittad., a whitish edible truffle.</title>
        <authorList>
            <consortium name="DOE Joint Genome Institute"/>
            <person name="Murat C."/>
            <person name="Kuo A."/>
            <person name="Barry K.W."/>
            <person name="Clum A."/>
            <person name="Dockter R.B."/>
            <person name="Fauchery L."/>
            <person name="Iotti M."/>
            <person name="Kohler A."/>
            <person name="Labutti K."/>
            <person name="Lindquist E.A."/>
            <person name="Lipzen A."/>
            <person name="Ohm R.A."/>
            <person name="Wang M."/>
            <person name="Grigoriev I.V."/>
            <person name="Zambonelli A."/>
            <person name="Martin F.M."/>
        </authorList>
    </citation>
    <scope>NUCLEOTIDE SEQUENCE [LARGE SCALE GENOMIC DNA]</scope>
    <source>
        <strain evidence="4 5">Tbo3840</strain>
    </source>
</reference>